<dbReference type="PANTHER" id="PTHR15822">
    <property type="entry name" value="TRAF AND TNF RECEPTOR-ASSOCIATED PROTEIN"/>
    <property type="match status" value="1"/>
</dbReference>
<evidence type="ECO:0000259" key="10">
    <source>
        <dbReference type="Pfam" id="PF03372"/>
    </source>
</evidence>
<dbReference type="CDD" id="cd09084">
    <property type="entry name" value="EEP-2"/>
    <property type="match status" value="1"/>
</dbReference>
<sequence length="361" mass="41746">MIKFLTSILFLVSLALFYSVYISPEFFPYVGLMTLTIPLLLVINGLFFILLVFSKRKLAILPLIAIIAGWNFIGITFQFPKKTSTEVEGLSVLSYNVALFSFSRNNGDSKENNKNIIKWLQENPSDIKCFQEFYQDPTTPSRNSIKLLGTEMNYDYTYEIIEGKSKSRSYGMAILSRFPIINKGRVFDTKRNNGVIFADIKVDKDTIRIYNAHLESMSIQSESLNNIDGIKENYRSTLRKLKKGQITRASQLDILEEHMKNSPYVNILVGDFNDVPYSYTYFSLRKSMNNAFEKAGRGFGFTYNKVLFFLRIDNIFYDNPLKVLQFKTHKEVDYSDHYPVSAVFSWEKPLKKINEALEKID</sequence>
<keyword evidence="9" id="KW-0812">Transmembrane</keyword>
<dbReference type="Pfam" id="PF03372">
    <property type="entry name" value="Exo_endo_phos"/>
    <property type="match status" value="1"/>
</dbReference>
<dbReference type="Proteomes" id="UP001597414">
    <property type="component" value="Unassembled WGS sequence"/>
</dbReference>
<proteinExistence type="predicted"/>
<evidence type="ECO:0000313" key="11">
    <source>
        <dbReference type="EMBL" id="MFD2203552.1"/>
    </source>
</evidence>
<dbReference type="InterPro" id="IPR005135">
    <property type="entry name" value="Endo/exonuclease/phosphatase"/>
</dbReference>
<evidence type="ECO:0000256" key="8">
    <source>
        <dbReference type="ARBA" id="ARBA00023204"/>
    </source>
</evidence>
<dbReference type="PANTHER" id="PTHR15822:SF4">
    <property type="entry name" value="TYROSYL-DNA PHOSPHODIESTERASE 2"/>
    <property type="match status" value="1"/>
</dbReference>
<gene>
    <name evidence="11" type="ORF">ACFSKV_18370</name>
</gene>
<keyword evidence="4" id="KW-0479">Metal-binding</keyword>
<dbReference type="Gene3D" id="3.60.10.10">
    <property type="entry name" value="Endonuclease/exonuclease/phosphatase"/>
    <property type="match status" value="1"/>
</dbReference>
<keyword evidence="9" id="KW-1133">Transmembrane helix</keyword>
<evidence type="ECO:0000256" key="2">
    <source>
        <dbReference type="ARBA" id="ARBA00001946"/>
    </source>
</evidence>
<dbReference type="InterPro" id="IPR051547">
    <property type="entry name" value="TDP2-like"/>
</dbReference>
<keyword evidence="8" id="KW-0234">DNA repair</keyword>
<comment type="cofactor">
    <cofactor evidence="1">
        <name>Mn(2+)</name>
        <dbReference type="ChEBI" id="CHEBI:29035"/>
    </cofactor>
</comment>
<evidence type="ECO:0000256" key="9">
    <source>
        <dbReference type="SAM" id="Phobius"/>
    </source>
</evidence>
<keyword evidence="9" id="KW-0472">Membrane</keyword>
<feature type="transmembrane region" description="Helical" evidence="9">
    <location>
        <begin position="60"/>
        <end position="79"/>
    </location>
</feature>
<keyword evidence="12" id="KW-1185">Reference proteome</keyword>
<comment type="caution">
    <text evidence="11">The sequence shown here is derived from an EMBL/GenBank/DDBJ whole genome shotgun (WGS) entry which is preliminary data.</text>
</comment>
<feature type="domain" description="Endonuclease/exonuclease/phosphatase" evidence="10">
    <location>
        <begin position="93"/>
        <end position="337"/>
    </location>
</feature>
<dbReference type="RefSeq" id="WP_380806151.1">
    <property type="nucleotide sequence ID" value="NZ_JBHUIV010000025.1"/>
</dbReference>
<dbReference type="EMBL" id="JBHUIV010000025">
    <property type="protein sequence ID" value="MFD2203552.1"/>
    <property type="molecule type" value="Genomic_DNA"/>
</dbReference>
<dbReference type="InterPro" id="IPR036691">
    <property type="entry name" value="Endo/exonu/phosph_ase_sf"/>
</dbReference>
<evidence type="ECO:0000256" key="6">
    <source>
        <dbReference type="ARBA" id="ARBA00022801"/>
    </source>
</evidence>
<evidence type="ECO:0000256" key="1">
    <source>
        <dbReference type="ARBA" id="ARBA00001936"/>
    </source>
</evidence>
<evidence type="ECO:0000256" key="7">
    <source>
        <dbReference type="ARBA" id="ARBA00022842"/>
    </source>
</evidence>
<evidence type="ECO:0000256" key="5">
    <source>
        <dbReference type="ARBA" id="ARBA00022763"/>
    </source>
</evidence>
<protein>
    <submittedName>
        <fullName evidence="11">Endonuclease/exonuclease/phosphatase family protein</fullName>
    </submittedName>
</protein>
<keyword evidence="7" id="KW-0460">Magnesium</keyword>
<reference evidence="12" key="1">
    <citation type="journal article" date="2019" name="Int. J. Syst. Evol. Microbiol.">
        <title>The Global Catalogue of Microorganisms (GCM) 10K type strain sequencing project: providing services to taxonomists for standard genome sequencing and annotation.</title>
        <authorList>
            <consortium name="The Broad Institute Genomics Platform"/>
            <consortium name="The Broad Institute Genome Sequencing Center for Infectious Disease"/>
            <person name="Wu L."/>
            <person name="Ma J."/>
        </authorList>
    </citation>
    <scope>NUCLEOTIDE SEQUENCE [LARGE SCALE GENOMIC DNA]</scope>
    <source>
        <strain evidence="12">KCTC 19812</strain>
    </source>
</reference>
<comment type="cofactor">
    <cofactor evidence="2">
        <name>Mg(2+)</name>
        <dbReference type="ChEBI" id="CHEBI:18420"/>
    </cofactor>
</comment>
<keyword evidence="11" id="KW-0255">Endonuclease</keyword>
<accession>A0ABW5BBQ3</accession>
<evidence type="ECO:0000256" key="3">
    <source>
        <dbReference type="ARBA" id="ARBA00022722"/>
    </source>
</evidence>
<keyword evidence="5" id="KW-0227">DNA damage</keyword>
<keyword evidence="3" id="KW-0540">Nuclease</keyword>
<keyword evidence="6" id="KW-0378">Hydrolase</keyword>
<evidence type="ECO:0000256" key="4">
    <source>
        <dbReference type="ARBA" id="ARBA00022723"/>
    </source>
</evidence>
<evidence type="ECO:0000313" key="12">
    <source>
        <dbReference type="Proteomes" id="UP001597414"/>
    </source>
</evidence>
<dbReference type="SUPFAM" id="SSF56219">
    <property type="entry name" value="DNase I-like"/>
    <property type="match status" value="1"/>
</dbReference>
<dbReference type="GO" id="GO:0004519">
    <property type="term" value="F:endonuclease activity"/>
    <property type="evidence" value="ECO:0007669"/>
    <property type="project" value="UniProtKB-KW"/>
</dbReference>
<organism evidence="11 12">
    <name type="scientific">Shivajiella indica</name>
    <dbReference type="NCBI Taxonomy" id="872115"/>
    <lineage>
        <taxon>Bacteria</taxon>
        <taxon>Pseudomonadati</taxon>
        <taxon>Bacteroidota</taxon>
        <taxon>Cytophagia</taxon>
        <taxon>Cytophagales</taxon>
        <taxon>Cyclobacteriaceae</taxon>
        <taxon>Shivajiella</taxon>
    </lineage>
</organism>
<name>A0ABW5BBQ3_9BACT</name>
<feature type="transmembrane region" description="Helical" evidence="9">
    <location>
        <begin position="29"/>
        <end position="53"/>
    </location>
</feature>